<dbReference type="PANTHER" id="PTHR43776:SF8">
    <property type="entry name" value="ABC TRANSPORTER, ATP-BINDING PROTEIN"/>
    <property type="match status" value="1"/>
</dbReference>
<dbReference type="GO" id="GO:0005886">
    <property type="term" value="C:plasma membrane"/>
    <property type="evidence" value="ECO:0007669"/>
    <property type="project" value="UniProtKB-SubCell"/>
</dbReference>
<comment type="subcellular location">
    <subcellularLocation>
        <location evidence="1">Cell inner membrane</location>
        <topology evidence="1">Peripheral membrane protein</topology>
    </subcellularLocation>
</comment>
<dbReference type="AlphaFoldDB" id="A0AA45W7U2"/>
<dbReference type="FunFam" id="3.40.50.300:FF:000016">
    <property type="entry name" value="Oligopeptide ABC transporter ATP-binding component"/>
    <property type="match status" value="1"/>
</dbReference>
<evidence type="ECO:0000313" key="9">
    <source>
        <dbReference type="Proteomes" id="UP001215549"/>
    </source>
</evidence>
<evidence type="ECO:0000256" key="4">
    <source>
        <dbReference type="ARBA" id="ARBA00022840"/>
    </source>
</evidence>
<dbReference type="GO" id="GO:0015833">
    <property type="term" value="P:peptide transport"/>
    <property type="evidence" value="ECO:0007669"/>
    <property type="project" value="InterPro"/>
</dbReference>
<dbReference type="InterPro" id="IPR003439">
    <property type="entry name" value="ABC_transporter-like_ATP-bd"/>
</dbReference>
<reference evidence="6 8" key="1">
    <citation type="submission" date="2017-01" db="EMBL/GenBank/DDBJ databases">
        <authorList>
            <person name="Varghese N."/>
            <person name="Submissions S."/>
        </authorList>
    </citation>
    <scope>NUCLEOTIDE SEQUENCE [LARGE SCALE GENOMIC DNA]</scope>
    <source>
        <strain evidence="6 8">DSM 18447</strain>
    </source>
</reference>
<keyword evidence="4 6" id="KW-0067">ATP-binding</keyword>
<dbReference type="GO" id="GO:0005524">
    <property type="term" value="F:ATP binding"/>
    <property type="evidence" value="ECO:0007669"/>
    <property type="project" value="UniProtKB-KW"/>
</dbReference>
<reference evidence="7 9" key="2">
    <citation type="submission" date="2021-01" db="EMBL/GenBank/DDBJ databases">
        <title>Biogeographic distribution of Paracoccus.</title>
        <authorList>
            <person name="Hollensteiner J."/>
            <person name="Leineberger J."/>
            <person name="Brinkhoff T."/>
            <person name="Daniel R."/>
        </authorList>
    </citation>
    <scope>NUCLEOTIDE SEQUENCE [LARGE SCALE GENOMIC DNA]</scope>
    <source>
        <strain evidence="7 9">DSM 18447</strain>
    </source>
</reference>
<dbReference type="InterPro" id="IPR027417">
    <property type="entry name" value="P-loop_NTPase"/>
</dbReference>
<dbReference type="SMART" id="SM00382">
    <property type="entry name" value="AAA"/>
    <property type="match status" value="1"/>
</dbReference>
<evidence type="ECO:0000256" key="2">
    <source>
        <dbReference type="ARBA" id="ARBA00022448"/>
    </source>
</evidence>
<dbReference type="InterPro" id="IPR050319">
    <property type="entry name" value="ABC_transp_ATP-bind"/>
</dbReference>
<evidence type="ECO:0000313" key="7">
    <source>
        <dbReference type="EMBL" id="WCR01564.1"/>
    </source>
</evidence>
<dbReference type="EMBL" id="CP067140">
    <property type="protein sequence ID" value="WCR01564.1"/>
    <property type="molecule type" value="Genomic_DNA"/>
</dbReference>
<evidence type="ECO:0000256" key="3">
    <source>
        <dbReference type="ARBA" id="ARBA00022741"/>
    </source>
</evidence>
<dbReference type="Pfam" id="PF08352">
    <property type="entry name" value="oligo_HPY"/>
    <property type="match status" value="1"/>
</dbReference>
<evidence type="ECO:0000313" key="6">
    <source>
        <dbReference type="EMBL" id="SIT12383.1"/>
    </source>
</evidence>
<dbReference type="RefSeq" id="WP_076528348.1">
    <property type="nucleotide sequence ID" value="NZ_CP067140.1"/>
</dbReference>
<dbReference type="Proteomes" id="UP000186216">
    <property type="component" value="Unassembled WGS sequence"/>
</dbReference>
<dbReference type="Gene3D" id="3.40.50.300">
    <property type="entry name" value="P-loop containing nucleotide triphosphate hydrolases"/>
    <property type="match status" value="1"/>
</dbReference>
<dbReference type="NCBIfam" id="TIGR01727">
    <property type="entry name" value="oligo_HPY"/>
    <property type="match status" value="1"/>
</dbReference>
<evidence type="ECO:0000256" key="1">
    <source>
        <dbReference type="ARBA" id="ARBA00004417"/>
    </source>
</evidence>
<dbReference type="PANTHER" id="PTHR43776">
    <property type="entry name" value="TRANSPORT ATP-BINDING PROTEIN"/>
    <property type="match status" value="1"/>
</dbReference>
<evidence type="ECO:0000313" key="8">
    <source>
        <dbReference type="Proteomes" id="UP000186216"/>
    </source>
</evidence>
<name>A0AA45W7U2_9RHOB</name>
<dbReference type="GO" id="GO:0055085">
    <property type="term" value="P:transmembrane transport"/>
    <property type="evidence" value="ECO:0007669"/>
    <property type="project" value="UniProtKB-ARBA"/>
</dbReference>
<dbReference type="EMBL" id="FTOU01000021">
    <property type="protein sequence ID" value="SIT12383.1"/>
    <property type="molecule type" value="Genomic_DNA"/>
</dbReference>
<sequence length="325" mass="36331">MTDPRTPVLEVRDLARHFVLSAGLLSNERPVVKAVDGMDFAIQEGKTLALVGESGCGKTTATRMLLRLDTPTRGQVLVDGEDVHKLRGRDLRRYRSKVQAVFQDPWSSLNPRMRVRDLVAEPLLANANLTKKEVDRRVAEVLEQVGLRPDQARNFPHEFSGGQRQRIAIASALISNPRLIVLDEPVSALDVSIRSQIMNLFKDLQEEYKMSYLLVAHDLATTRYLADDIAVMYLGKVVEVGSSDEVFSNPRHPYTKALFSAALPGHPDDPHEEIMLEGEMPSPIDPPSGCPFHPRCHLKMGDICEEHAPKLTRQDKQASVSCHLY</sequence>
<protein>
    <submittedName>
        <fullName evidence="7">ATP-binding cassette domain-containing protein</fullName>
    </submittedName>
    <submittedName>
        <fullName evidence="6">Peptide/nickel transport system ATP-binding protein/oligopeptide transport system ATP-binding protein</fullName>
    </submittedName>
</protein>
<dbReference type="SUPFAM" id="SSF52540">
    <property type="entry name" value="P-loop containing nucleoside triphosphate hydrolases"/>
    <property type="match status" value="1"/>
</dbReference>
<keyword evidence="3" id="KW-0547">Nucleotide-binding</keyword>
<accession>A0AA45W7U2</accession>
<gene>
    <name evidence="7" type="ORF">JHX88_11495</name>
    <name evidence="6" type="ORF">SAMN05421772_12127</name>
</gene>
<proteinExistence type="predicted"/>
<dbReference type="CDD" id="cd03257">
    <property type="entry name" value="ABC_NikE_OppD_transporters"/>
    <property type="match status" value="1"/>
</dbReference>
<keyword evidence="9" id="KW-1185">Reference proteome</keyword>
<dbReference type="Pfam" id="PF00005">
    <property type="entry name" value="ABC_tran"/>
    <property type="match status" value="1"/>
</dbReference>
<dbReference type="GO" id="GO:0016887">
    <property type="term" value="F:ATP hydrolysis activity"/>
    <property type="evidence" value="ECO:0007669"/>
    <property type="project" value="InterPro"/>
</dbReference>
<dbReference type="InterPro" id="IPR003593">
    <property type="entry name" value="AAA+_ATPase"/>
</dbReference>
<dbReference type="InterPro" id="IPR013563">
    <property type="entry name" value="Oligopep_ABC_C"/>
</dbReference>
<dbReference type="PROSITE" id="PS50893">
    <property type="entry name" value="ABC_TRANSPORTER_2"/>
    <property type="match status" value="1"/>
</dbReference>
<organism evidence="6 8">
    <name type="scientific">Paracoccus saliphilus</name>
    <dbReference type="NCBI Taxonomy" id="405559"/>
    <lineage>
        <taxon>Bacteria</taxon>
        <taxon>Pseudomonadati</taxon>
        <taxon>Pseudomonadota</taxon>
        <taxon>Alphaproteobacteria</taxon>
        <taxon>Rhodobacterales</taxon>
        <taxon>Paracoccaceae</taxon>
        <taxon>Paracoccus</taxon>
    </lineage>
</organism>
<keyword evidence="2" id="KW-0813">Transport</keyword>
<dbReference type="Proteomes" id="UP001215549">
    <property type="component" value="Chromosome"/>
</dbReference>
<dbReference type="PROSITE" id="PS00211">
    <property type="entry name" value="ABC_TRANSPORTER_1"/>
    <property type="match status" value="1"/>
</dbReference>
<evidence type="ECO:0000259" key="5">
    <source>
        <dbReference type="PROSITE" id="PS50893"/>
    </source>
</evidence>
<feature type="domain" description="ABC transporter" evidence="5">
    <location>
        <begin position="9"/>
        <end position="259"/>
    </location>
</feature>
<dbReference type="InterPro" id="IPR017871">
    <property type="entry name" value="ABC_transporter-like_CS"/>
</dbReference>